<keyword evidence="1" id="KW-0808">Transferase</keyword>
<gene>
    <name evidence="6" type="ORF">GCM10022202_35710</name>
</gene>
<evidence type="ECO:0000256" key="4">
    <source>
        <dbReference type="SAM" id="Phobius"/>
    </source>
</evidence>
<dbReference type="Proteomes" id="UP001410795">
    <property type="component" value="Unassembled WGS sequence"/>
</dbReference>
<dbReference type="InterPro" id="IPR011712">
    <property type="entry name" value="Sig_transdc_His_kin_sub3_dim/P"/>
</dbReference>
<feature type="transmembrane region" description="Helical" evidence="4">
    <location>
        <begin position="25"/>
        <end position="52"/>
    </location>
</feature>
<proteinExistence type="predicted"/>
<protein>
    <recommendedName>
        <fullName evidence="5">Signal transduction histidine kinase subgroup 3 dimerisation and phosphoacceptor domain-containing protein</fullName>
    </recommendedName>
</protein>
<feature type="domain" description="Signal transduction histidine kinase subgroup 3 dimerisation and phosphoacceptor" evidence="5">
    <location>
        <begin position="212"/>
        <end position="276"/>
    </location>
</feature>
<dbReference type="Gene3D" id="3.30.565.10">
    <property type="entry name" value="Histidine kinase-like ATPase, C-terminal domain"/>
    <property type="match status" value="1"/>
</dbReference>
<feature type="transmembrane region" description="Helical" evidence="4">
    <location>
        <begin position="138"/>
        <end position="158"/>
    </location>
</feature>
<dbReference type="InterPro" id="IPR036890">
    <property type="entry name" value="HATPase_C_sf"/>
</dbReference>
<keyword evidence="4" id="KW-0472">Membrane</keyword>
<name>A0ABP7BXP3_9MICO</name>
<dbReference type="InterPro" id="IPR050482">
    <property type="entry name" value="Sensor_HK_TwoCompSys"/>
</dbReference>
<dbReference type="PANTHER" id="PTHR24421:SF63">
    <property type="entry name" value="SENSOR HISTIDINE KINASE DESK"/>
    <property type="match status" value="1"/>
</dbReference>
<evidence type="ECO:0000256" key="1">
    <source>
        <dbReference type="ARBA" id="ARBA00022679"/>
    </source>
</evidence>
<dbReference type="PANTHER" id="PTHR24421">
    <property type="entry name" value="NITRATE/NITRITE SENSOR PROTEIN NARX-RELATED"/>
    <property type="match status" value="1"/>
</dbReference>
<keyword evidence="4" id="KW-0812">Transmembrane</keyword>
<keyword evidence="3" id="KW-0902">Two-component regulatory system</keyword>
<sequence length="420" mass="44361">MTVRPMTPQAEGAPRAVQGHGVAATWWYTFGSVVMFVAMYLSIWAVAVLAVGTWPARIAYAAAALVWTVAFVALGIAYRHAERLRELRIGWTRAGLIAIGALAAGGVSMAVGALTPFAALSLVLVCLLPWPRGIRARVTALCTILIVPLAWIDAGRVAPQDDDVQAVTAWFMLLAFAVVLPFTVVSMLWWWDIVRELDRARAAEARLAATQERLRLAGDVHDLQGHHLQVIALQLELAERLLHDDPGAALPHLRAAQRSVDDARSGTRELATRFRGVPLPDELANAADLLRAAGLRVELRVSPDAADAPQEVLGPVVRESTTNILKHGGGRSATLSLDRGDRQGAWLFRALNDVPADAGAAESGAAESGAAAGSEASGSGLSGMAERVAQAGGSLRAAARGRTFELVAEVPHGQAQGALA</sequence>
<evidence type="ECO:0000259" key="5">
    <source>
        <dbReference type="Pfam" id="PF07730"/>
    </source>
</evidence>
<reference evidence="7" key="1">
    <citation type="journal article" date="2019" name="Int. J. Syst. Evol. Microbiol.">
        <title>The Global Catalogue of Microorganisms (GCM) 10K type strain sequencing project: providing services to taxonomists for standard genome sequencing and annotation.</title>
        <authorList>
            <consortium name="The Broad Institute Genomics Platform"/>
            <consortium name="The Broad Institute Genome Sequencing Center for Infectious Disease"/>
            <person name="Wu L."/>
            <person name="Ma J."/>
        </authorList>
    </citation>
    <scope>NUCLEOTIDE SEQUENCE [LARGE SCALE GENOMIC DNA]</scope>
    <source>
        <strain evidence="7">JCM 16546</strain>
    </source>
</reference>
<comment type="caution">
    <text evidence="6">The sequence shown here is derived from an EMBL/GenBank/DDBJ whole genome shotgun (WGS) entry which is preliminary data.</text>
</comment>
<feature type="transmembrane region" description="Helical" evidence="4">
    <location>
        <begin position="90"/>
        <end position="107"/>
    </location>
</feature>
<feature type="transmembrane region" description="Helical" evidence="4">
    <location>
        <begin position="58"/>
        <end position="78"/>
    </location>
</feature>
<keyword evidence="7" id="KW-1185">Reference proteome</keyword>
<keyword evidence="2" id="KW-0418">Kinase</keyword>
<feature type="transmembrane region" description="Helical" evidence="4">
    <location>
        <begin position="170"/>
        <end position="191"/>
    </location>
</feature>
<dbReference type="RefSeq" id="WP_221857029.1">
    <property type="nucleotide sequence ID" value="NZ_BAAAYV010000025.1"/>
</dbReference>
<evidence type="ECO:0000313" key="7">
    <source>
        <dbReference type="Proteomes" id="UP001410795"/>
    </source>
</evidence>
<dbReference type="Pfam" id="PF07730">
    <property type="entry name" value="HisKA_3"/>
    <property type="match status" value="1"/>
</dbReference>
<evidence type="ECO:0000313" key="6">
    <source>
        <dbReference type="EMBL" id="GAA3670407.1"/>
    </source>
</evidence>
<dbReference type="Gene3D" id="1.20.5.1930">
    <property type="match status" value="1"/>
</dbReference>
<accession>A0ABP7BXP3</accession>
<dbReference type="EMBL" id="BAAAYV010000025">
    <property type="protein sequence ID" value="GAA3670407.1"/>
    <property type="molecule type" value="Genomic_DNA"/>
</dbReference>
<evidence type="ECO:0000256" key="3">
    <source>
        <dbReference type="ARBA" id="ARBA00023012"/>
    </source>
</evidence>
<organism evidence="6 7">
    <name type="scientific">Microbacterium marinilacus</name>
    <dbReference type="NCBI Taxonomy" id="415209"/>
    <lineage>
        <taxon>Bacteria</taxon>
        <taxon>Bacillati</taxon>
        <taxon>Actinomycetota</taxon>
        <taxon>Actinomycetes</taxon>
        <taxon>Micrococcales</taxon>
        <taxon>Microbacteriaceae</taxon>
        <taxon>Microbacterium</taxon>
    </lineage>
</organism>
<evidence type="ECO:0000256" key="2">
    <source>
        <dbReference type="ARBA" id="ARBA00022777"/>
    </source>
</evidence>
<keyword evidence="4" id="KW-1133">Transmembrane helix</keyword>